<proteinExistence type="predicted"/>
<feature type="non-terminal residue" evidence="1">
    <location>
        <position position="53"/>
    </location>
</feature>
<name>A0A0B6YB75_9EUPU</name>
<dbReference type="AlphaFoldDB" id="A0A0B6YB75"/>
<protein>
    <submittedName>
        <fullName evidence="1">Uncharacterized protein</fullName>
    </submittedName>
</protein>
<dbReference type="EMBL" id="HACG01006498">
    <property type="protein sequence ID" value="CEK53363.1"/>
    <property type="molecule type" value="Transcribed_RNA"/>
</dbReference>
<evidence type="ECO:0000313" key="1">
    <source>
        <dbReference type="EMBL" id="CEK53363.1"/>
    </source>
</evidence>
<reference evidence="1" key="1">
    <citation type="submission" date="2014-12" db="EMBL/GenBank/DDBJ databases">
        <title>Insight into the proteome of Arion vulgaris.</title>
        <authorList>
            <person name="Aradska J."/>
            <person name="Bulat T."/>
            <person name="Smidak R."/>
            <person name="Sarate P."/>
            <person name="Gangsoo J."/>
            <person name="Sialana F."/>
            <person name="Bilban M."/>
            <person name="Lubec G."/>
        </authorList>
    </citation>
    <scope>NUCLEOTIDE SEQUENCE</scope>
    <source>
        <tissue evidence="1">Skin</tissue>
    </source>
</reference>
<sequence>MILYLPGSPSVDGEHILCPLSSSALMFVIRYCKTTVFELVFVPDSDDTISMCC</sequence>
<organism evidence="1">
    <name type="scientific">Arion vulgaris</name>
    <dbReference type="NCBI Taxonomy" id="1028688"/>
    <lineage>
        <taxon>Eukaryota</taxon>
        <taxon>Metazoa</taxon>
        <taxon>Spiralia</taxon>
        <taxon>Lophotrochozoa</taxon>
        <taxon>Mollusca</taxon>
        <taxon>Gastropoda</taxon>
        <taxon>Heterobranchia</taxon>
        <taxon>Euthyneura</taxon>
        <taxon>Panpulmonata</taxon>
        <taxon>Eupulmonata</taxon>
        <taxon>Stylommatophora</taxon>
        <taxon>Helicina</taxon>
        <taxon>Arionoidea</taxon>
        <taxon>Arionidae</taxon>
        <taxon>Arion</taxon>
    </lineage>
</organism>
<gene>
    <name evidence="1" type="primary">ORF20050</name>
</gene>
<accession>A0A0B6YB75</accession>